<feature type="domain" description="DUF7373" evidence="2">
    <location>
        <begin position="58"/>
        <end position="256"/>
    </location>
</feature>
<organism evidence="4 5">
    <name type="scientific">Nocardia brasiliensis</name>
    <dbReference type="NCBI Taxonomy" id="37326"/>
    <lineage>
        <taxon>Bacteria</taxon>
        <taxon>Bacillati</taxon>
        <taxon>Actinomycetota</taxon>
        <taxon>Actinomycetes</taxon>
        <taxon>Mycobacteriales</taxon>
        <taxon>Nocardiaceae</taxon>
        <taxon>Nocardia</taxon>
    </lineage>
</organism>
<dbReference type="InterPro" id="IPR056463">
    <property type="entry name" value="DUF7373_C"/>
</dbReference>
<dbReference type="Proteomes" id="UP000501705">
    <property type="component" value="Chromosome"/>
</dbReference>
<evidence type="ECO:0000259" key="3">
    <source>
        <dbReference type="Pfam" id="PF24092"/>
    </source>
</evidence>
<evidence type="ECO:0000256" key="1">
    <source>
        <dbReference type="SAM" id="SignalP"/>
    </source>
</evidence>
<dbReference type="Pfam" id="PF24092">
    <property type="entry name" value="DUF7373_C"/>
    <property type="match status" value="1"/>
</dbReference>
<evidence type="ECO:0000313" key="4">
    <source>
        <dbReference type="EMBL" id="QIS01749.1"/>
    </source>
</evidence>
<name>A0A6G9XLI8_NOCBR</name>
<dbReference type="InterPro" id="IPR055797">
    <property type="entry name" value="DUF7373"/>
</dbReference>
<reference evidence="4 5" key="1">
    <citation type="journal article" date="2019" name="ACS Chem. Biol.">
        <title>Identification and Mobilization of a Cryptic Antibiotic Biosynthesis Gene Locus from a Human-Pathogenic Nocardia Isolate.</title>
        <authorList>
            <person name="Herisse M."/>
            <person name="Ishida K."/>
            <person name="Porter J.L."/>
            <person name="Howden B."/>
            <person name="Hertweck C."/>
            <person name="Stinear T.P."/>
            <person name="Pidot S.J."/>
        </authorList>
    </citation>
    <scope>NUCLEOTIDE SEQUENCE [LARGE SCALE GENOMIC DNA]</scope>
    <source>
        <strain evidence="4 5">AUSMDU00024985</strain>
    </source>
</reference>
<evidence type="ECO:0000313" key="5">
    <source>
        <dbReference type="Proteomes" id="UP000501705"/>
    </source>
</evidence>
<proteinExistence type="predicted"/>
<dbReference type="Pfam" id="PF24088">
    <property type="entry name" value="DUF7373"/>
    <property type="match status" value="1"/>
</dbReference>
<protein>
    <submittedName>
        <fullName evidence="4">Uncharacterized protein</fullName>
    </submittedName>
</protein>
<feature type="chain" id="PRO_5039105646" evidence="1">
    <location>
        <begin position="37"/>
        <end position="401"/>
    </location>
</feature>
<sequence>MQFGVRSMPARTAGALIIAGTLALAAACDTSPQVTADPVIDVASLDVGSYPTEPREVGQVKNLDQARFIEAERLGNFVPVASDIDPAFREGNPSVSTVFIDPRNSLGKIMSIDRFAEAAPDFVAGFLSNGSTDVRNLGRDLFNAVMIFPDEQRAAAAAEALERVDFEAAPPNERVQIPKYPAARAHWQPTQQSIGSWFATGKLVVYTWIYDYQKIFLEKVDLPALFALVERSLDTIVPAIGKFTPTPADQLMNQPIDYDGMLSRTLPRPREDSWIDPPGAYNGHAALHFTTDPDDDRRLIEEAGVDRFASDATNVYRARDAAAAAKFRADRGRLTKSFKSADSPQNLPVAGCKEYIGSQTIAVRFYCSVSHGRYAAFAWSHQLLDAQQRISAQYAILVNAR</sequence>
<dbReference type="AlphaFoldDB" id="A0A6G9XLI8"/>
<feature type="signal peptide" evidence="1">
    <location>
        <begin position="1"/>
        <end position="36"/>
    </location>
</feature>
<keyword evidence="1" id="KW-0732">Signal</keyword>
<accession>A0A6G9XLI8</accession>
<dbReference type="EMBL" id="CP046171">
    <property type="protein sequence ID" value="QIS01749.1"/>
    <property type="molecule type" value="Genomic_DNA"/>
</dbReference>
<gene>
    <name evidence="4" type="ORF">F5X71_04960</name>
</gene>
<dbReference type="PROSITE" id="PS51257">
    <property type="entry name" value="PROKAR_LIPOPROTEIN"/>
    <property type="match status" value="1"/>
</dbReference>
<feature type="domain" description="DUF7373" evidence="3">
    <location>
        <begin position="261"/>
        <end position="400"/>
    </location>
</feature>
<evidence type="ECO:0000259" key="2">
    <source>
        <dbReference type="Pfam" id="PF24088"/>
    </source>
</evidence>